<reference evidence="1" key="2">
    <citation type="submission" date="2021-04" db="EMBL/GenBank/DDBJ databases">
        <authorList>
            <person name="Gilroy R."/>
        </authorList>
    </citation>
    <scope>NUCLEOTIDE SEQUENCE</scope>
    <source>
        <strain evidence="1">B5-657</strain>
    </source>
</reference>
<dbReference type="Gene3D" id="3.40.50.360">
    <property type="match status" value="1"/>
</dbReference>
<organism evidence="1 2">
    <name type="scientific">Candidatus Cellulosilyticum pullistercoris</name>
    <dbReference type="NCBI Taxonomy" id="2838521"/>
    <lineage>
        <taxon>Bacteria</taxon>
        <taxon>Bacillati</taxon>
        <taxon>Bacillota</taxon>
        <taxon>Clostridia</taxon>
        <taxon>Lachnospirales</taxon>
        <taxon>Cellulosilyticaceae</taxon>
        <taxon>Cellulosilyticum</taxon>
    </lineage>
</organism>
<dbReference type="AlphaFoldDB" id="A0A9E2NP12"/>
<dbReference type="SUPFAM" id="SSF52218">
    <property type="entry name" value="Flavoproteins"/>
    <property type="match status" value="1"/>
</dbReference>
<dbReference type="InterPro" id="IPR029039">
    <property type="entry name" value="Flavoprotein-like_sf"/>
</dbReference>
<evidence type="ECO:0000313" key="1">
    <source>
        <dbReference type="EMBL" id="MBU3804978.1"/>
    </source>
</evidence>
<sequence length="200" mass="22958">MAKLAIINGSPRAAKSNSKAYAAIFKKYYKQDIAEFNINKNNHLEICSRIEDYENILFVFPLYADGIPVTLLNFLKKLEEYQMNHNIKIHCIVNCGFIEYQQNTVAIKMIKLFCKQKGFKMGSYLSIGSGEAILKTPFAFLVKFKIKQLAKAIENERDKAFFVKMPLSKKLFIKASTQYWIGLAKANGVTKEEMETMQIE</sequence>
<accession>A0A9E2NP12</accession>
<reference evidence="1" key="1">
    <citation type="journal article" date="2021" name="PeerJ">
        <title>Extensive microbial diversity within the chicken gut microbiome revealed by metagenomics and culture.</title>
        <authorList>
            <person name="Gilroy R."/>
            <person name="Ravi A."/>
            <person name="Getino M."/>
            <person name="Pursley I."/>
            <person name="Horton D.L."/>
            <person name="Alikhan N.F."/>
            <person name="Baker D."/>
            <person name="Gharbi K."/>
            <person name="Hall N."/>
            <person name="Watson M."/>
            <person name="Adriaenssens E.M."/>
            <person name="Foster-Nyarko E."/>
            <person name="Jarju S."/>
            <person name="Secka A."/>
            <person name="Antonio M."/>
            <person name="Oren A."/>
            <person name="Chaudhuri R.R."/>
            <person name="La Ragione R."/>
            <person name="Hildebrand F."/>
            <person name="Pallen M.J."/>
        </authorList>
    </citation>
    <scope>NUCLEOTIDE SEQUENCE</scope>
    <source>
        <strain evidence="1">B5-657</strain>
    </source>
</reference>
<name>A0A9E2NP12_9FIRM</name>
<dbReference type="Proteomes" id="UP000824229">
    <property type="component" value="Unassembled WGS sequence"/>
</dbReference>
<dbReference type="EMBL" id="JAHLFQ010000221">
    <property type="protein sequence ID" value="MBU3804978.1"/>
    <property type="molecule type" value="Genomic_DNA"/>
</dbReference>
<proteinExistence type="predicted"/>
<evidence type="ECO:0000313" key="2">
    <source>
        <dbReference type="Proteomes" id="UP000824229"/>
    </source>
</evidence>
<protein>
    <recommendedName>
        <fullName evidence="3">Flavodoxin-like fold domain-containing protein</fullName>
    </recommendedName>
</protein>
<evidence type="ECO:0008006" key="3">
    <source>
        <dbReference type="Google" id="ProtNLM"/>
    </source>
</evidence>
<comment type="caution">
    <text evidence="1">The sequence shown here is derived from an EMBL/GenBank/DDBJ whole genome shotgun (WGS) entry which is preliminary data.</text>
</comment>
<gene>
    <name evidence="1" type="ORF">H9872_09525</name>
</gene>